<keyword evidence="2" id="KW-1185">Reference proteome</keyword>
<evidence type="ECO:0000313" key="1">
    <source>
        <dbReference type="EMBL" id="PWN53209.1"/>
    </source>
</evidence>
<sequence length="527" mass="57900">MPSSSSSSPISILQDNVKGARELLGRLPLNLTSRTASNAFLLGYVINVALDGIVPALMRKKGAKEFLSQLVSKASLSAGASMALFSLLYRLLLERLSSVRRVMLERLPDTSLEEAYTHRARLRARAIRLLRSAFLVPFLAASFASPALYLFPKKSLVQTYALDTLLKGAKASYNEARKADSRLVSWVPDWVDGGFFYALGNGQLLWSFLFEPSCFPNGYGNLIMARSTAYVPQRPEMLPPSISWPSPREIVDTIADLSTPTRTAAPFPGFVSPLLSSLTPSNHPSTEFGAINPIIDYSPAHPAHERLLCAVLHPGEPSCSRNFVGFFLKEWAASARFVALFTGIISAFSYKKFLKDPESAFLKYILTVIQGATVISGSIGTAWGLICFFQKYLPRTFMPRSRYFLNGFLSSVFILAVAPARRSQLGTYITRMSVTSSWEILKKNGKVKPVRFGEYIMLALGLGLVSAIYEQRPESLERGMKAILNLLLGASAAKSQGNKAFLANKAIVNDDDASSSMKKTKGKEKMQ</sequence>
<dbReference type="EMBL" id="KZ819736">
    <property type="protein sequence ID" value="PWN53209.1"/>
    <property type="molecule type" value="Genomic_DNA"/>
</dbReference>
<accession>A0ACD0P599</accession>
<protein>
    <submittedName>
        <fullName evidence="1">Uncharacterized protein</fullName>
    </submittedName>
</protein>
<reference evidence="1 2" key="1">
    <citation type="journal article" date="2018" name="Mol. Biol. Evol.">
        <title>Broad Genomic Sampling Reveals a Smut Pathogenic Ancestry of the Fungal Clade Ustilaginomycotina.</title>
        <authorList>
            <person name="Kijpornyongpan T."/>
            <person name="Mondo S.J."/>
            <person name="Barry K."/>
            <person name="Sandor L."/>
            <person name="Lee J."/>
            <person name="Lipzen A."/>
            <person name="Pangilinan J."/>
            <person name="LaButti K."/>
            <person name="Hainaut M."/>
            <person name="Henrissat B."/>
            <person name="Grigoriev I.V."/>
            <person name="Spatafora J.W."/>
            <person name="Aime M.C."/>
        </authorList>
    </citation>
    <scope>NUCLEOTIDE SEQUENCE [LARGE SCALE GENOMIC DNA]</scope>
    <source>
        <strain evidence="1 2">SA 807</strain>
    </source>
</reference>
<gene>
    <name evidence="1" type="ORF">IE53DRAFT_201485</name>
</gene>
<proteinExistence type="predicted"/>
<organism evidence="1 2">
    <name type="scientific">Violaceomyces palustris</name>
    <dbReference type="NCBI Taxonomy" id="1673888"/>
    <lineage>
        <taxon>Eukaryota</taxon>
        <taxon>Fungi</taxon>
        <taxon>Dikarya</taxon>
        <taxon>Basidiomycota</taxon>
        <taxon>Ustilaginomycotina</taxon>
        <taxon>Ustilaginomycetes</taxon>
        <taxon>Violaceomycetales</taxon>
        <taxon>Violaceomycetaceae</taxon>
        <taxon>Violaceomyces</taxon>
    </lineage>
</organism>
<dbReference type="Proteomes" id="UP000245626">
    <property type="component" value="Unassembled WGS sequence"/>
</dbReference>
<name>A0ACD0P599_9BASI</name>
<evidence type="ECO:0000313" key="2">
    <source>
        <dbReference type="Proteomes" id="UP000245626"/>
    </source>
</evidence>